<gene>
    <name evidence="2" type="ORF">EV420DRAFT_1487884</name>
</gene>
<protein>
    <submittedName>
        <fullName evidence="2">Uncharacterized protein</fullName>
    </submittedName>
</protein>
<feature type="region of interest" description="Disordered" evidence="1">
    <location>
        <begin position="372"/>
        <end position="496"/>
    </location>
</feature>
<proteinExistence type="predicted"/>
<evidence type="ECO:0000313" key="2">
    <source>
        <dbReference type="EMBL" id="KAK0435694.1"/>
    </source>
</evidence>
<feature type="compositionally biased region" description="Low complexity" evidence="1">
    <location>
        <begin position="27"/>
        <end position="40"/>
    </location>
</feature>
<dbReference type="EMBL" id="JAUEPS010000143">
    <property type="protein sequence ID" value="KAK0435694.1"/>
    <property type="molecule type" value="Genomic_DNA"/>
</dbReference>
<feature type="compositionally biased region" description="Basic and acidic residues" evidence="1">
    <location>
        <begin position="372"/>
        <end position="391"/>
    </location>
</feature>
<dbReference type="RefSeq" id="XP_060322054.1">
    <property type="nucleotide sequence ID" value="XM_060470573.1"/>
</dbReference>
<reference evidence="2" key="1">
    <citation type="submission" date="2023-06" db="EMBL/GenBank/DDBJ databases">
        <authorList>
            <consortium name="Lawrence Berkeley National Laboratory"/>
            <person name="Ahrendt S."/>
            <person name="Sahu N."/>
            <person name="Indic B."/>
            <person name="Wong-Bajracharya J."/>
            <person name="Merenyi Z."/>
            <person name="Ke H.-M."/>
            <person name="Monk M."/>
            <person name="Kocsube S."/>
            <person name="Drula E."/>
            <person name="Lipzen A."/>
            <person name="Balint B."/>
            <person name="Henrissat B."/>
            <person name="Andreopoulos B."/>
            <person name="Martin F.M."/>
            <person name="Harder C.B."/>
            <person name="Rigling D."/>
            <person name="Ford K.L."/>
            <person name="Foster G.D."/>
            <person name="Pangilinan J."/>
            <person name="Papanicolaou A."/>
            <person name="Barry K."/>
            <person name="LaButti K."/>
            <person name="Viragh M."/>
            <person name="Koriabine M."/>
            <person name="Yan M."/>
            <person name="Riley R."/>
            <person name="Champramary S."/>
            <person name="Plett K.L."/>
            <person name="Tsai I.J."/>
            <person name="Slot J."/>
            <person name="Sipos G."/>
            <person name="Plett J."/>
            <person name="Nagy L.G."/>
            <person name="Grigoriev I.V."/>
        </authorList>
    </citation>
    <scope>NUCLEOTIDE SEQUENCE</scope>
    <source>
        <strain evidence="2">CCBAS 213</strain>
    </source>
</reference>
<feature type="region of interest" description="Disordered" evidence="1">
    <location>
        <begin position="25"/>
        <end position="46"/>
    </location>
</feature>
<evidence type="ECO:0000313" key="3">
    <source>
        <dbReference type="Proteomes" id="UP001175211"/>
    </source>
</evidence>
<feature type="compositionally biased region" description="Polar residues" evidence="1">
    <location>
        <begin position="456"/>
        <end position="465"/>
    </location>
</feature>
<comment type="caution">
    <text evidence="2">The sequence shown here is derived from an EMBL/GenBank/DDBJ whole genome shotgun (WGS) entry which is preliminary data.</text>
</comment>
<feature type="compositionally biased region" description="Basic residues" evidence="1">
    <location>
        <begin position="344"/>
        <end position="354"/>
    </location>
</feature>
<dbReference type="AlphaFoldDB" id="A0AA39MJ85"/>
<evidence type="ECO:0000256" key="1">
    <source>
        <dbReference type="SAM" id="MobiDB-lite"/>
    </source>
</evidence>
<name>A0AA39MJ85_ARMTA</name>
<feature type="compositionally biased region" description="Polar residues" evidence="1">
    <location>
        <begin position="417"/>
        <end position="437"/>
    </location>
</feature>
<keyword evidence="3" id="KW-1185">Reference proteome</keyword>
<dbReference type="Proteomes" id="UP001175211">
    <property type="component" value="Unassembled WGS sequence"/>
</dbReference>
<feature type="region of interest" description="Disordered" evidence="1">
    <location>
        <begin position="327"/>
        <end position="354"/>
    </location>
</feature>
<dbReference type="GeneID" id="85354121"/>
<sequence>MSSGNLYLSQNVMSSDSAFDNYDVPQSFSSHSSRTPSVSSNYTLKLPRFPSSSSDSDFYDNSSDWTPYQPSHHPATANIATSSNSILHTTNPVTNSQINAWSSPDMPQYNSSTSLQFQIEQLKMRLNKTTLQLHEASATNRSLNFFKSSNHTSLMVPPVNKELQVNQQTALVIHTPNLANWTIKILATSMSSFGETHVEVNSESSDEDNTDINEDDPKTAAALCLKTKGNVHASQGINVAMRYICDINGNIIDGHRASTIHSKACKIWNELQQRDLAPAVWGDLSTLAKSYFLHHMYQSFSELSFCEGHWKVLWIATNNYSQWHSKALKKQKATSRSGQDHSAHGHHHHSSKNIGKHVISLADREESALESALKRVRTESSTHHDGERLSMELDDVEDCHGSQGDLSSRYQHCKEPSTPQLNPGTIWQLSPQPSTELSVHPHRPVNENPKPDSTNEDTNQPNSDLNDYPPPEQTNSTNSDLDGYDPQESGPELPSSSVINMASLKTMLISHKSFVSIQFYMLRDGDANIGIAHLRYCHRNSESQSSKPFQEPPCPPSVMPMEPVANPGTDTLDSQALRKKKSDGPTARALCKEDWMKQNSAGNWKTEFQPYWKSLTMLQSAEYRVDASAAAKAAKEQVYISL</sequence>
<accession>A0AA39MJ85</accession>
<organism evidence="2 3">
    <name type="scientific">Armillaria tabescens</name>
    <name type="common">Ringless honey mushroom</name>
    <name type="synonym">Agaricus tabescens</name>
    <dbReference type="NCBI Taxonomy" id="1929756"/>
    <lineage>
        <taxon>Eukaryota</taxon>
        <taxon>Fungi</taxon>
        <taxon>Dikarya</taxon>
        <taxon>Basidiomycota</taxon>
        <taxon>Agaricomycotina</taxon>
        <taxon>Agaricomycetes</taxon>
        <taxon>Agaricomycetidae</taxon>
        <taxon>Agaricales</taxon>
        <taxon>Marasmiineae</taxon>
        <taxon>Physalacriaceae</taxon>
        <taxon>Desarmillaria</taxon>
    </lineage>
</organism>